<dbReference type="InterPro" id="IPR036366">
    <property type="entry name" value="PGBDSf"/>
</dbReference>
<feature type="compositionally biased region" description="Polar residues" evidence="8">
    <location>
        <begin position="458"/>
        <end position="470"/>
    </location>
</feature>
<evidence type="ECO:0000313" key="11">
    <source>
        <dbReference type="EMBL" id="AUB81826.1"/>
    </source>
</evidence>
<dbReference type="InterPro" id="IPR050660">
    <property type="entry name" value="NEK_Ser/Thr_kinase"/>
</dbReference>
<proteinExistence type="inferred from homology"/>
<feature type="compositionally biased region" description="Polar residues" evidence="8">
    <location>
        <begin position="364"/>
        <end position="375"/>
    </location>
</feature>
<keyword evidence="3" id="KW-0808">Transferase</keyword>
<dbReference type="InterPro" id="IPR036365">
    <property type="entry name" value="PGBD-like_sf"/>
</dbReference>
<sequence>MPAQTKPLGTVGPEDRVCPKCRTHNELAALERRQYRCVGCGLELAHIDMAANGAVRGVFGWVLGLGTVVNERYQVTAVLGKGGFGVTYLVDDIRLAGKRRALKEIPGLLFDEYETRLLGRLNHPAIPDIIDRFAVDAMVYLVLEFGGSRTLRIEMDRQGGRIPVFLLLPWIEQVCAALVYLHSQDPPVIHRDLKPENILLDENERVMLIDFGIAKESNEQNMTRTLGRAVSNGFSPPEQVLGTGTDVRSDVYALGAILYCAITGRVPPAAHERITGTVLEPPSKFFPEIPPLLDSAICQALELNLHKRQQTMAEFSHCLALVQAGSASPRTVVATDPAALMAGLSPRDVSLASVQLPSMRRSQRPVTSPSGTEQSPAGPGPAARRPSWGWVGTGVVGALLVVGAAWLYWRSPAQTSAENTTASTGDPISMTPARPTTTPGTGMPPAVALTNAPPPPVSSTISATPTSNEKPATDAREVPDALAAVPQVRTPAPTNLESPAQSAEGQAAAGPDGLSSPPNELTEQALELSSAQRRQVQAWLTGLNLNPGPLDGEFGWATREALRSWQRSAALPASGFLDRAQLERLGQEGDATQAQRIYWESIQSSGSAPALTDFVSLYPTGQYASLARARITALREAEQQARLQAEQRARRQAEQQTRPAPSAPASPPRVPDKPKQQPRKQVDTAQRKPEPPHPAPSQSGSSRYTPEQIRALKRFNEM</sequence>
<dbReference type="AlphaFoldDB" id="A0A2K8U8C0"/>
<dbReference type="GO" id="GO:0005524">
    <property type="term" value="F:ATP binding"/>
    <property type="evidence" value="ECO:0007669"/>
    <property type="project" value="UniProtKB-UniRule"/>
</dbReference>
<comment type="similarity">
    <text evidence="1">Belongs to the protein kinase superfamily. NEK Ser/Thr protein kinase family. NIMA subfamily.</text>
</comment>
<evidence type="ECO:0000256" key="6">
    <source>
        <dbReference type="ARBA" id="ARBA00022840"/>
    </source>
</evidence>
<feature type="region of interest" description="Disordered" evidence="8">
    <location>
        <begin position="417"/>
        <end position="474"/>
    </location>
</feature>
<dbReference type="SUPFAM" id="SSF47090">
    <property type="entry name" value="PGBD-like"/>
    <property type="match status" value="1"/>
</dbReference>
<dbReference type="Gene3D" id="1.10.510.10">
    <property type="entry name" value="Transferase(Phosphotransferase) domain 1"/>
    <property type="match status" value="1"/>
</dbReference>
<dbReference type="PANTHER" id="PTHR43671:SF13">
    <property type="entry name" value="SERINE_THREONINE-PROTEIN KINASE NEK2"/>
    <property type="match status" value="1"/>
</dbReference>
<dbReference type="Proteomes" id="UP000232638">
    <property type="component" value="Chromosome"/>
</dbReference>
<feature type="compositionally biased region" description="Polar residues" evidence="8">
    <location>
        <begin position="492"/>
        <end position="504"/>
    </location>
</feature>
<feature type="compositionally biased region" description="Basic and acidic residues" evidence="8">
    <location>
        <begin position="642"/>
        <end position="653"/>
    </location>
</feature>
<dbReference type="EMBL" id="CP020370">
    <property type="protein sequence ID" value="AUB81826.1"/>
    <property type="molecule type" value="Genomic_DNA"/>
</dbReference>
<dbReference type="CDD" id="cd14014">
    <property type="entry name" value="STKc_PknB_like"/>
    <property type="match status" value="1"/>
</dbReference>
<feature type="region of interest" description="Disordered" evidence="8">
    <location>
        <begin position="642"/>
        <end position="718"/>
    </location>
</feature>
<feature type="transmembrane region" description="Helical" evidence="9">
    <location>
        <begin position="388"/>
        <end position="409"/>
    </location>
</feature>
<reference evidence="11 12" key="1">
    <citation type="submission" date="2017-03" db="EMBL/GenBank/DDBJ databases">
        <title>Complete genome sequence of Candidatus 'Thiodictyon syntrophicum' sp. nov. strain Cad16T, a photolithoautotroph purple sulfur bacterium isolated from an alpine meromictic lake.</title>
        <authorList>
            <person name="Luedin S.M."/>
            <person name="Pothier J.F."/>
            <person name="Danza F."/>
            <person name="Storelli N."/>
            <person name="Wittwer M."/>
            <person name="Tonolla M."/>
        </authorList>
    </citation>
    <scope>NUCLEOTIDE SEQUENCE [LARGE SCALE GENOMIC DNA]</scope>
    <source>
        <strain evidence="11 12">Cad16T</strain>
    </source>
</reference>
<feature type="compositionally biased region" description="Polar residues" evidence="8">
    <location>
        <begin position="696"/>
        <end position="705"/>
    </location>
</feature>
<dbReference type="SMART" id="SM00220">
    <property type="entry name" value="S_TKc"/>
    <property type="match status" value="1"/>
</dbReference>
<dbReference type="PROSITE" id="PS00108">
    <property type="entry name" value="PROTEIN_KINASE_ST"/>
    <property type="match status" value="1"/>
</dbReference>
<dbReference type="InterPro" id="IPR002477">
    <property type="entry name" value="Peptidoglycan-bd-like"/>
</dbReference>
<dbReference type="InterPro" id="IPR000719">
    <property type="entry name" value="Prot_kinase_dom"/>
</dbReference>
<feature type="binding site" evidence="7">
    <location>
        <position position="103"/>
    </location>
    <ligand>
        <name>ATP</name>
        <dbReference type="ChEBI" id="CHEBI:30616"/>
    </ligand>
</feature>
<dbReference type="Gene3D" id="3.30.200.20">
    <property type="entry name" value="Phosphorylase Kinase, domain 1"/>
    <property type="match status" value="1"/>
</dbReference>
<dbReference type="KEGG" id="tsy:THSYN_13225"/>
<dbReference type="PROSITE" id="PS00107">
    <property type="entry name" value="PROTEIN_KINASE_ATP"/>
    <property type="match status" value="1"/>
</dbReference>
<accession>A0A2K8U8C0</accession>
<feature type="compositionally biased region" description="Low complexity" evidence="8">
    <location>
        <begin position="376"/>
        <end position="385"/>
    </location>
</feature>
<feature type="compositionally biased region" description="Polar residues" evidence="8">
    <location>
        <begin position="417"/>
        <end position="426"/>
    </location>
</feature>
<feature type="domain" description="Protein kinase" evidence="10">
    <location>
        <begin position="73"/>
        <end position="320"/>
    </location>
</feature>
<dbReference type="PANTHER" id="PTHR43671">
    <property type="entry name" value="SERINE/THREONINE-PROTEIN KINASE NEK"/>
    <property type="match status" value="1"/>
</dbReference>
<dbReference type="InterPro" id="IPR011009">
    <property type="entry name" value="Kinase-like_dom_sf"/>
</dbReference>
<keyword evidence="5" id="KW-0418">Kinase</keyword>
<dbReference type="Gene3D" id="1.10.101.10">
    <property type="entry name" value="PGBD-like superfamily/PGBD"/>
    <property type="match status" value="1"/>
</dbReference>
<evidence type="ECO:0000256" key="2">
    <source>
        <dbReference type="ARBA" id="ARBA00012513"/>
    </source>
</evidence>
<dbReference type="InterPro" id="IPR017441">
    <property type="entry name" value="Protein_kinase_ATP_BS"/>
</dbReference>
<organism evidence="11 12">
    <name type="scientific">Candidatus Thiodictyon syntrophicum</name>
    <dbReference type="NCBI Taxonomy" id="1166950"/>
    <lineage>
        <taxon>Bacteria</taxon>
        <taxon>Pseudomonadati</taxon>
        <taxon>Pseudomonadota</taxon>
        <taxon>Gammaproteobacteria</taxon>
        <taxon>Chromatiales</taxon>
        <taxon>Chromatiaceae</taxon>
        <taxon>Thiodictyon</taxon>
    </lineage>
</organism>
<evidence type="ECO:0000256" key="7">
    <source>
        <dbReference type="PROSITE-ProRule" id="PRU10141"/>
    </source>
</evidence>
<keyword evidence="12" id="KW-1185">Reference proteome</keyword>
<evidence type="ECO:0000259" key="10">
    <source>
        <dbReference type="PROSITE" id="PS50011"/>
    </source>
</evidence>
<feature type="compositionally biased region" description="Low complexity" evidence="8">
    <location>
        <begin position="430"/>
        <end position="446"/>
    </location>
</feature>
<protein>
    <recommendedName>
        <fullName evidence="2">non-specific serine/threonine protein kinase</fullName>
        <ecNumber evidence="2">2.7.11.1</ecNumber>
    </recommendedName>
</protein>
<evidence type="ECO:0000256" key="8">
    <source>
        <dbReference type="SAM" id="MobiDB-lite"/>
    </source>
</evidence>
<evidence type="ECO:0000313" key="12">
    <source>
        <dbReference type="Proteomes" id="UP000232638"/>
    </source>
</evidence>
<keyword evidence="9" id="KW-1133">Transmembrane helix</keyword>
<evidence type="ECO:0000256" key="3">
    <source>
        <dbReference type="ARBA" id="ARBA00022679"/>
    </source>
</evidence>
<dbReference type="EC" id="2.7.11.1" evidence="2"/>
<dbReference type="Pfam" id="PF01471">
    <property type="entry name" value="PG_binding_1"/>
    <property type="match status" value="1"/>
</dbReference>
<keyword evidence="9" id="KW-0472">Membrane</keyword>
<feature type="compositionally biased region" description="Polar residues" evidence="8">
    <location>
        <begin position="516"/>
        <end position="529"/>
    </location>
</feature>
<feature type="compositionally biased region" description="Basic and acidic residues" evidence="8">
    <location>
        <begin position="670"/>
        <end position="691"/>
    </location>
</feature>
<feature type="region of interest" description="Disordered" evidence="8">
    <location>
        <begin position="491"/>
        <end position="529"/>
    </location>
</feature>
<dbReference type="PROSITE" id="PS50011">
    <property type="entry name" value="PROTEIN_KINASE_DOM"/>
    <property type="match status" value="1"/>
</dbReference>
<gene>
    <name evidence="11" type="ORF">THSYN_13225</name>
</gene>
<dbReference type="Pfam" id="PF00069">
    <property type="entry name" value="Pkinase"/>
    <property type="match status" value="1"/>
</dbReference>
<feature type="region of interest" description="Disordered" evidence="8">
    <location>
        <begin position="353"/>
        <end position="385"/>
    </location>
</feature>
<evidence type="ECO:0000256" key="1">
    <source>
        <dbReference type="ARBA" id="ARBA00010886"/>
    </source>
</evidence>
<keyword evidence="6 7" id="KW-0067">ATP-binding</keyword>
<dbReference type="GO" id="GO:0004674">
    <property type="term" value="F:protein serine/threonine kinase activity"/>
    <property type="evidence" value="ECO:0007669"/>
    <property type="project" value="UniProtKB-EC"/>
</dbReference>
<dbReference type="InterPro" id="IPR008271">
    <property type="entry name" value="Ser/Thr_kinase_AS"/>
</dbReference>
<keyword evidence="9" id="KW-0812">Transmembrane</keyword>
<evidence type="ECO:0000256" key="9">
    <source>
        <dbReference type="SAM" id="Phobius"/>
    </source>
</evidence>
<evidence type="ECO:0000256" key="4">
    <source>
        <dbReference type="ARBA" id="ARBA00022741"/>
    </source>
</evidence>
<keyword evidence="4 7" id="KW-0547">Nucleotide-binding</keyword>
<dbReference type="OrthoDB" id="9801841at2"/>
<evidence type="ECO:0000256" key="5">
    <source>
        <dbReference type="ARBA" id="ARBA00022777"/>
    </source>
</evidence>
<name>A0A2K8U8C0_9GAMM</name>
<dbReference type="SUPFAM" id="SSF56112">
    <property type="entry name" value="Protein kinase-like (PK-like)"/>
    <property type="match status" value="1"/>
</dbReference>